<comment type="caution">
    <text evidence="2">The sequence shown here is derived from an EMBL/GenBank/DDBJ whole genome shotgun (WGS) entry which is preliminary data.</text>
</comment>
<keyword evidence="1" id="KW-0812">Transmembrane</keyword>
<evidence type="ECO:0000256" key="1">
    <source>
        <dbReference type="SAM" id="Phobius"/>
    </source>
</evidence>
<sequence>MNHEYLIVKNFENSLTEEERVIFQNLLATDAEFKKEFEFRLQLKKAITLNEREKLREKLVQIEKNNTPRKMRFIWYAAASVVLFLGFYWAFLNQNHSTEQLYQEYYEEYPNIIHSTVRSGNTENDLKNQAFMAYDNREFEKSSVLFESLYKKNKEEYALFYQANSLLSENHTEEAVKIWESNAWTEKFADKVTWYLALAKLKQKDVESAKRLLQENLKSNRFKIQETKELLGKLD</sequence>
<reference evidence="2 3" key="1">
    <citation type="submission" date="2020-07" db="EMBL/GenBank/DDBJ databases">
        <title>Moheibacter lacus sp. nov., a member of the family Flavobacteriaceae isolated from freshwater lake sediment.</title>
        <authorList>
            <person name="Liu Y."/>
        </authorList>
    </citation>
    <scope>NUCLEOTIDE SEQUENCE [LARGE SCALE GENOMIC DNA]</scope>
    <source>
        <strain evidence="2 3">BDHS18</strain>
    </source>
</reference>
<evidence type="ECO:0000313" key="3">
    <source>
        <dbReference type="Proteomes" id="UP000552241"/>
    </source>
</evidence>
<organism evidence="2 3">
    <name type="scientific">Moheibacter lacus</name>
    <dbReference type="NCBI Taxonomy" id="2745851"/>
    <lineage>
        <taxon>Bacteria</taxon>
        <taxon>Pseudomonadati</taxon>
        <taxon>Bacteroidota</taxon>
        <taxon>Flavobacteriia</taxon>
        <taxon>Flavobacteriales</taxon>
        <taxon>Weeksellaceae</taxon>
        <taxon>Moheibacter</taxon>
    </lineage>
</organism>
<keyword evidence="3" id="KW-1185">Reference proteome</keyword>
<dbReference type="InterPro" id="IPR011990">
    <property type="entry name" value="TPR-like_helical_dom_sf"/>
</dbReference>
<dbReference type="EMBL" id="JACDZE010000004">
    <property type="protein sequence ID" value="MBA5630400.1"/>
    <property type="molecule type" value="Genomic_DNA"/>
</dbReference>
<name>A0A838ZTT0_9FLAO</name>
<evidence type="ECO:0000313" key="2">
    <source>
        <dbReference type="EMBL" id="MBA5630400.1"/>
    </source>
</evidence>
<keyword evidence="1" id="KW-0472">Membrane</keyword>
<gene>
    <name evidence="2" type="ORF">HU137_11510</name>
</gene>
<feature type="transmembrane region" description="Helical" evidence="1">
    <location>
        <begin position="73"/>
        <end position="91"/>
    </location>
</feature>
<accession>A0A838ZTT0</accession>
<proteinExistence type="predicted"/>
<keyword evidence="1" id="KW-1133">Transmembrane helix</keyword>
<evidence type="ECO:0008006" key="4">
    <source>
        <dbReference type="Google" id="ProtNLM"/>
    </source>
</evidence>
<dbReference type="SUPFAM" id="SSF48452">
    <property type="entry name" value="TPR-like"/>
    <property type="match status" value="1"/>
</dbReference>
<dbReference type="RefSeq" id="WP_182043997.1">
    <property type="nucleotide sequence ID" value="NZ_JACDZE010000004.1"/>
</dbReference>
<dbReference type="AlphaFoldDB" id="A0A838ZTT0"/>
<protein>
    <recommendedName>
        <fullName evidence="4">Tetratricopeptide repeat-containing protein</fullName>
    </recommendedName>
</protein>
<dbReference type="Proteomes" id="UP000552241">
    <property type="component" value="Unassembled WGS sequence"/>
</dbReference>